<reference evidence="3" key="2">
    <citation type="submission" date="2021-04" db="EMBL/GenBank/DDBJ databases">
        <authorList>
            <person name="Podell S."/>
        </authorList>
    </citation>
    <scope>NUCLEOTIDE SEQUENCE</scope>
    <source>
        <strain evidence="3">Hildebrandi</strain>
    </source>
</reference>
<accession>A0A9K3PRY1</accession>
<evidence type="ECO:0000313" key="4">
    <source>
        <dbReference type="Proteomes" id="UP000693970"/>
    </source>
</evidence>
<name>A0A9K3PRY1_9STRA</name>
<gene>
    <name evidence="3" type="ORF">IV203_001894</name>
</gene>
<evidence type="ECO:0000256" key="2">
    <source>
        <dbReference type="SAM" id="SignalP"/>
    </source>
</evidence>
<organism evidence="3 4">
    <name type="scientific">Nitzschia inconspicua</name>
    <dbReference type="NCBI Taxonomy" id="303405"/>
    <lineage>
        <taxon>Eukaryota</taxon>
        <taxon>Sar</taxon>
        <taxon>Stramenopiles</taxon>
        <taxon>Ochrophyta</taxon>
        <taxon>Bacillariophyta</taxon>
        <taxon>Bacillariophyceae</taxon>
        <taxon>Bacillariophycidae</taxon>
        <taxon>Bacillariales</taxon>
        <taxon>Bacillariaceae</taxon>
        <taxon>Nitzschia</taxon>
    </lineage>
</organism>
<keyword evidence="4" id="KW-1185">Reference proteome</keyword>
<feature type="region of interest" description="Disordered" evidence="1">
    <location>
        <begin position="48"/>
        <end position="350"/>
    </location>
</feature>
<dbReference type="Proteomes" id="UP000693970">
    <property type="component" value="Unassembled WGS sequence"/>
</dbReference>
<feature type="compositionally biased region" description="Polar residues" evidence="1">
    <location>
        <begin position="124"/>
        <end position="134"/>
    </location>
</feature>
<feature type="signal peptide" evidence="2">
    <location>
        <begin position="1"/>
        <end position="22"/>
    </location>
</feature>
<feature type="chain" id="PRO_5039916904" evidence="2">
    <location>
        <begin position="23"/>
        <end position="517"/>
    </location>
</feature>
<comment type="caution">
    <text evidence="3">The sequence shown here is derived from an EMBL/GenBank/DDBJ whole genome shotgun (WGS) entry which is preliminary data.</text>
</comment>
<dbReference type="EMBL" id="JAGRRH010000015">
    <property type="protein sequence ID" value="KAG7357206.1"/>
    <property type="molecule type" value="Genomic_DNA"/>
</dbReference>
<reference evidence="3" key="1">
    <citation type="journal article" date="2021" name="Sci. Rep.">
        <title>Diploid genomic architecture of Nitzschia inconspicua, an elite biomass production diatom.</title>
        <authorList>
            <person name="Oliver A."/>
            <person name="Podell S."/>
            <person name="Pinowska A."/>
            <person name="Traller J.C."/>
            <person name="Smith S.R."/>
            <person name="McClure R."/>
            <person name="Beliaev A."/>
            <person name="Bohutskyi P."/>
            <person name="Hill E.A."/>
            <person name="Rabines A."/>
            <person name="Zheng H."/>
            <person name="Allen L.Z."/>
            <person name="Kuo A."/>
            <person name="Grigoriev I.V."/>
            <person name="Allen A.E."/>
            <person name="Hazlebeck D."/>
            <person name="Allen E.E."/>
        </authorList>
    </citation>
    <scope>NUCLEOTIDE SEQUENCE</scope>
    <source>
        <strain evidence="3">Hildebrandi</strain>
    </source>
</reference>
<sequence length="517" mass="55343">MYFRSLTLLLSLTLLADEGISATPPEAGRDEGPKNRERKLVINYLNHPTYAHGTPEPTNTPPTYTPPTQGATPPPTYTPPMYNPPGYPQQASSEGSQQVPPSGHYNPPRPTPSPTKMPTKLPTENPTVVPTAGSSVPYASDPNANQYHPYDPYGSLYGGGYYPPPPEDQAVPPPTSSPSHRLTPLPTPKPTIHPTPHPIPRPTPLPTMKPTPNPTQEPTRPPVQIPATPRPTNTPTPRPTPHPTPKPTPNPTPVPTPHPTEAPSRTPSSAPSAAPSSFPSSSPSLRPSSIPSSLPSSAPSLTPSLHPSSQPSRSPSASPSAVPSSAPSGEPSHRPTGEPSEEPSVSMAPTPSFVRARIPVTPFTLLYEFVNGTPPIRRIDIVQLIPMTERYLLDFFLLRFGDRRVEFFDITLAEGLNSDGSAFVRFSGFLRGEFPAAEDAPSTAFINRQIRLAFSAARNQIYLTQLNTVLPTGNRFRRTEKVSQVTVFPAGAEGSPGTAATEISPSVAAREIIVVTP</sequence>
<feature type="compositionally biased region" description="Polar residues" evidence="1">
    <location>
        <begin position="89"/>
        <end position="100"/>
    </location>
</feature>
<dbReference type="AlphaFoldDB" id="A0A9K3PRY1"/>
<protein>
    <submittedName>
        <fullName evidence="3">Polymorphic outer membrane domain containing protein</fullName>
    </submittedName>
</protein>
<evidence type="ECO:0000256" key="1">
    <source>
        <dbReference type="SAM" id="MobiDB-lite"/>
    </source>
</evidence>
<feature type="compositionally biased region" description="Pro residues" evidence="1">
    <location>
        <begin position="185"/>
        <end position="260"/>
    </location>
</feature>
<feature type="compositionally biased region" description="Low complexity" evidence="1">
    <location>
        <begin position="261"/>
        <end position="330"/>
    </location>
</feature>
<feature type="compositionally biased region" description="Pro residues" evidence="1">
    <location>
        <begin position="72"/>
        <end position="87"/>
    </location>
</feature>
<feature type="compositionally biased region" description="Pro residues" evidence="1">
    <location>
        <begin position="162"/>
        <end position="176"/>
    </location>
</feature>
<proteinExistence type="predicted"/>
<evidence type="ECO:0000313" key="3">
    <source>
        <dbReference type="EMBL" id="KAG7357206.1"/>
    </source>
</evidence>
<keyword evidence="2" id="KW-0732">Signal</keyword>